<organism evidence="2 3">
    <name type="scientific">Parnassius apollo</name>
    <name type="common">Apollo butterfly</name>
    <name type="synonym">Papilio apollo</name>
    <dbReference type="NCBI Taxonomy" id="110799"/>
    <lineage>
        <taxon>Eukaryota</taxon>
        <taxon>Metazoa</taxon>
        <taxon>Ecdysozoa</taxon>
        <taxon>Arthropoda</taxon>
        <taxon>Hexapoda</taxon>
        <taxon>Insecta</taxon>
        <taxon>Pterygota</taxon>
        <taxon>Neoptera</taxon>
        <taxon>Endopterygota</taxon>
        <taxon>Lepidoptera</taxon>
        <taxon>Glossata</taxon>
        <taxon>Ditrysia</taxon>
        <taxon>Papilionoidea</taxon>
        <taxon>Papilionidae</taxon>
        <taxon>Parnassiinae</taxon>
        <taxon>Parnassini</taxon>
        <taxon>Parnassius</taxon>
        <taxon>Parnassius</taxon>
    </lineage>
</organism>
<comment type="caution">
    <text evidence="2">The sequence shown here is derived from an EMBL/GenBank/DDBJ whole genome shotgun (WGS) entry which is preliminary data.</text>
</comment>
<evidence type="ECO:0000313" key="3">
    <source>
        <dbReference type="Proteomes" id="UP000691718"/>
    </source>
</evidence>
<feature type="compositionally biased region" description="Pro residues" evidence="1">
    <location>
        <begin position="104"/>
        <end position="118"/>
    </location>
</feature>
<feature type="region of interest" description="Disordered" evidence="1">
    <location>
        <begin position="104"/>
        <end position="123"/>
    </location>
</feature>
<feature type="region of interest" description="Disordered" evidence="1">
    <location>
        <begin position="1"/>
        <end position="21"/>
    </location>
</feature>
<reference evidence="2" key="1">
    <citation type="submission" date="2021-04" db="EMBL/GenBank/DDBJ databases">
        <authorList>
            <person name="Tunstrom K."/>
        </authorList>
    </citation>
    <scope>NUCLEOTIDE SEQUENCE</scope>
</reference>
<evidence type="ECO:0000313" key="2">
    <source>
        <dbReference type="EMBL" id="CAG5037439.1"/>
    </source>
</evidence>
<evidence type="ECO:0000256" key="1">
    <source>
        <dbReference type="SAM" id="MobiDB-lite"/>
    </source>
</evidence>
<feature type="region of interest" description="Disordered" evidence="1">
    <location>
        <begin position="187"/>
        <end position="207"/>
    </location>
</feature>
<dbReference type="Proteomes" id="UP000691718">
    <property type="component" value="Unassembled WGS sequence"/>
</dbReference>
<dbReference type="AlphaFoldDB" id="A0A8S3XPX3"/>
<keyword evidence="3" id="KW-1185">Reference proteome</keyword>
<protein>
    <submittedName>
        <fullName evidence="2">(apollo) hypothetical protein</fullName>
    </submittedName>
</protein>
<feature type="compositionally biased region" description="Basic and acidic residues" evidence="1">
    <location>
        <begin position="266"/>
        <end position="279"/>
    </location>
</feature>
<accession>A0A8S3XPX3</accession>
<dbReference type="OrthoDB" id="7429255at2759"/>
<feature type="region of interest" description="Disordered" evidence="1">
    <location>
        <begin position="246"/>
        <end position="294"/>
    </location>
</feature>
<feature type="compositionally biased region" description="Polar residues" evidence="1">
    <location>
        <begin position="246"/>
        <end position="260"/>
    </location>
</feature>
<sequence>MKTKKCFTEPTPEPPPPDPCKIQKIKEKEKAGIKICKKPPVLEPPPPPPCLAICIEKIKNPPVDPNSKDQEQAVVCTVQQDLPGTARCDEIKAASAAYPDLPWPRCPTPTIPPAPTPDPCEEQRKRRRIAECKERMKSQIIDLESSDIKVNMNRISKEDFEARIANLETLIRRLETEIDELTTNVVESVEETEGQSEEPQQNQRITASTEGESVFSCTPCQINAIIVKDTNFTHKDLQKCAYNLSNSQNDSESDASNSVSDQEEIPACKDKNNSDKNNEYNEDDGNNVKDYEFN</sequence>
<dbReference type="EMBL" id="CAJQZP010001305">
    <property type="protein sequence ID" value="CAG5037439.1"/>
    <property type="molecule type" value="Genomic_DNA"/>
</dbReference>
<gene>
    <name evidence="2" type="ORF">PAPOLLO_LOCUS21086</name>
</gene>
<proteinExistence type="predicted"/>
<name>A0A8S3XPX3_PARAO</name>